<evidence type="ECO:0000256" key="7">
    <source>
        <dbReference type="ARBA" id="ARBA00023180"/>
    </source>
</evidence>
<evidence type="ECO:0000256" key="4">
    <source>
        <dbReference type="ARBA" id="ARBA00022737"/>
    </source>
</evidence>
<dbReference type="EMBL" id="LXQA010031275">
    <property type="protein sequence ID" value="MCH96011.1"/>
    <property type="molecule type" value="Genomic_DNA"/>
</dbReference>
<comment type="similarity">
    <text evidence="1">Belongs to the ABC transporter superfamily. ABCB family. Multidrug resistance exporter (TC 3.A.1.201) subfamily.</text>
</comment>
<keyword evidence="7" id="KW-0325">Glycoprotein</keyword>
<protein>
    <submittedName>
        <fullName evidence="10">ABC transporter B family member 15-like</fullName>
    </submittedName>
</protein>
<dbReference type="PANTHER" id="PTHR45136:SF2">
    <property type="entry name" value="ABC TRANSPORTER DOMAIN-CONTAINING PROTEIN"/>
    <property type="match status" value="1"/>
</dbReference>
<accession>A0A392N8C1</accession>
<keyword evidence="2" id="KW-0813">Transport</keyword>
<evidence type="ECO:0000256" key="5">
    <source>
        <dbReference type="ARBA" id="ARBA00022989"/>
    </source>
</evidence>
<dbReference type="Pfam" id="PF00664">
    <property type="entry name" value="ABC_membrane"/>
    <property type="match status" value="1"/>
</dbReference>
<evidence type="ECO:0000313" key="10">
    <source>
        <dbReference type="EMBL" id="MCH96011.1"/>
    </source>
</evidence>
<feature type="transmembrane region" description="Helical" evidence="8">
    <location>
        <begin position="6"/>
        <end position="33"/>
    </location>
</feature>
<dbReference type="PROSITE" id="PS50929">
    <property type="entry name" value="ABC_TM1F"/>
    <property type="match status" value="1"/>
</dbReference>
<evidence type="ECO:0000256" key="3">
    <source>
        <dbReference type="ARBA" id="ARBA00022692"/>
    </source>
</evidence>
<dbReference type="PANTHER" id="PTHR45136">
    <property type="entry name" value="ABC TRANSPORTER DOMAIN-CONTAINING PROTEIN"/>
    <property type="match status" value="1"/>
</dbReference>
<evidence type="ECO:0000313" key="11">
    <source>
        <dbReference type="Proteomes" id="UP000265520"/>
    </source>
</evidence>
<dbReference type="InterPro" id="IPR036640">
    <property type="entry name" value="ABC1_TM_sf"/>
</dbReference>
<evidence type="ECO:0000256" key="8">
    <source>
        <dbReference type="SAM" id="Phobius"/>
    </source>
</evidence>
<dbReference type="GO" id="GO:0140359">
    <property type="term" value="F:ABC-type transporter activity"/>
    <property type="evidence" value="ECO:0007669"/>
    <property type="project" value="InterPro"/>
</dbReference>
<dbReference type="AlphaFoldDB" id="A0A392N8C1"/>
<keyword evidence="5 8" id="KW-1133">Transmembrane helix</keyword>
<dbReference type="GO" id="GO:0016020">
    <property type="term" value="C:membrane"/>
    <property type="evidence" value="ECO:0007669"/>
    <property type="project" value="InterPro"/>
</dbReference>
<keyword evidence="11" id="KW-1185">Reference proteome</keyword>
<keyword evidence="3 8" id="KW-0812">Transmembrane</keyword>
<sequence>MNASMFIGSYIVAFALLWRLAIVGFPFVIFLVIPGLMYGRTLMGLAKKIREEYNQAGTIAEQAISSIRTVYSFAGESKTIAAFSDALDGSVKLGLKQGLAKGLAIGSNGVVFAIWSFMSYYGSRMVMYHGAKGGTVFAVGASLALGGL</sequence>
<dbReference type="Gene3D" id="1.20.1560.10">
    <property type="entry name" value="ABC transporter type 1, transmembrane domain"/>
    <property type="match status" value="1"/>
</dbReference>
<organism evidence="10 11">
    <name type="scientific">Trifolium medium</name>
    <dbReference type="NCBI Taxonomy" id="97028"/>
    <lineage>
        <taxon>Eukaryota</taxon>
        <taxon>Viridiplantae</taxon>
        <taxon>Streptophyta</taxon>
        <taxon>Embryophyta</taxon>
        <taxon>Tracheophyta</taxon>
        <taxon>Spermatophyta</taxon>
        <taxon>Magnoliopsida</taxon>
        <taxon>eudicotyledons</taxon>
        <taxon>Gunneridae</taxon>
        <taxon>Pentapetalae</taxon>
        <taxon>rosids</taxon>
        <taxon>fabids</taxon>
        <taxon>Fabales</taxon>
        <taxon>Fabaceae</taxon>
        <taxon>Papilionoideae</taxon>
        <taxon>50 kb inversion clade</taxon>
        <taxon>NPAAA clade</taxon>
        <taxon>Hologalegina</taxon>
        <taxon>IRL clade</taxon>
        <taxon>Trifolieae</taxon>
        <taxon>Trifolium</taxon>
    </lineage>
</organism>
<feature type="domain" description="ABC transmembrane type-1" evidence="9">
    <location>
        <begin position="2"/>
        <end position="148"/>
    </location>
</feature>
<keyword evidence="6 8" id="KW-0472">Membrane</keyword>
<evidence type="ECO:0000256" key="1">
    <source>
        <dbReference type="ARBA" id="ARBA00007577"/>
    </source>
</evidence>
<gene>
    <name evidence="10" type="ORF">A2U01_0016994</name>
</gene>
<feature type="transmembrane region" description="Helical" evidence="8">
    <location>
        <begin position="102"/>
        <end position="121"/>
    </location>
</feature>
<dbReference type="GO" id="GO:0005524">
    <property type="term" value="F:ATP binding"/>
    <property type="evidence" value="ECO:0007669"/>
    <property type="project" value="InterPro"/>
</dbReference>
<proteinExistence type="inferred from homology"/>
<dbReference type="SUPFAM" id="SSF90123">
    <property type="entry name" value="ABC transporter transmembrane region"/>
    <property type="match status" value="1"/>
</dbReference>
<dbReference type="InterPro" id="IPR011527">
    <property type="entry name" value="ABC1_TM_dom"/>
</dbReference>
<comment type="caution">
    <text evidence="10">The sequence shown here is derived from an EMBL/GenBank/DDBJ whole genome shotgun (WGS) entry which is preliminary data.</text>
</comment>
<evidence type="ECO:0000256" key="6">
    <source>
        <dbReference type="ARBA" id="ARBA00023136"/>
    </source>
</evidence>
<feature type="transmembrane region" description="Helical" evidence="8">
    <location>
        <begin position="127"/>
        <end position="146"/>
    </location>
</feature>
<dbReference type="Proteomes" id="UP000265520">
    <property type="component" value="Unassembled WGS sequence"/>
</dbReference>
<reference evidence="10 11" key="1">
    <citation type="journal article" date="2018" name="Front. Plant Sci.">
        <title>Red Clover (Trifolium pratense) and Zigzag Clover (T. medium) - A Picture of Genomic Similarities and Differences.</title>
        <authorList>
            <person name="Dluhosova J."/>
            <person name="Istvanek J."/>
            <person name="Nedelnik J."/>
            <person name="Repkova J."/>
        </authorList>
    </citation>
    <scope>NUCLEOTIDE SEQUENCE [LARGE SCALE GENOMIC DNA]</scope>
    <source>
        <strain evidence="11">cv. 10/8</strain>
        <tissue evidence="10">Leaf</tissue>
    </source>
</reference>
<evidence type="ECO:0000259" key="9">
    <source>
        <dbReference type="PROSITE" id="PS50929"/>
    </source>
</evidence>
<name>A0A392N8C1_9FABA</name>
<keyword evidence="4" id="KW-0677">Repeat</keyword>
<evidence type="ECO:0000256" key="2">
    <source>
        <dbReference type="ARBA" id="ARBA00022448"/>
    </source>
</evidence>